<keyword evidence="2" id="KW-1185">Reference proteome</keyword>
<dbReference type="Proteomes" id="UP000747110">
    <property type="component" value="Unassembled WGS sequence"/>
</dbReference>
<reference evidence="1" key="1">
    <citation type="journal article" date="2021" name="Proc. Natl. Acad. Sci. U.S.A.">
        <title>Three genomes in the algal genus Volvox reveal the fate of a haploid sex-determining region after a transition to homothallism.</title>
        <authorList>
            <person name="Yamamoto K."/>
            <person name="Hamaji T."/>
            <person name="Kawai-Toyooka H."/>
            <person name="Matsuzaki R."/>
            <person name="Takahashi F."/>
            <person name="Nishimura Y."/>
            <person name="Kawachi M."/>
            <person name="Noguchi H."/>
            <person name="Minakuchi Y."/>
            <person name="Umen J.G."/>
            <person name="Toyoda A."/>
            <person name="Nozaki H."/>
        </authorList>
    </citation>
    <scope>NUCLEOTIDE SEQUENCE</scope>
    <source>
        <strain evidence="1">NIES-3786</strain>
    </source>
</reference>
<gene>
    <name evidence="1" type="ORF">Vretifemale_4848</name>
</gene>
<sequence length="106" mass="11925">MCNAPNCNTAPPTRQLFSRVGPYAPPVPHVAHMRLLGPNLSFRDGLKDVHNHWQLRLVYAHCEGIDLYNRLEYNLEAATQHLCVSGTVILSLRSAKQLTARYCQLA</sequence>
<dbReference type="AlphaFoldDB" id="A0A8J4FHA0"/>
<name>A0A8J4FHA0_9CHLO</name>
<accession>A0A8J4FHA0</accession>
<protein>
    <submittedName>
        <fullName evidence="1">Uncharacterized protein</fullName>
    </submittedName>
</protein>
<dbReference type="EMBL" id="BNCP01000006">
    <property type="protein sequence ID" value="GIL74999.1"/>
    <property type="molecule type" value="Genomic_DNA"/>
</dbReference>
<comment type="caution">
    <text evidence="1">The sequence shown here is derived from an EMBL/GenBank/DDBJ whole genome shotgun (WGS) entry which is preliminary data.</text>
</comment>
<evidence type="ECO:0000313" key="2">
    <source>
        <dbReference type="Proteomes" id="UP000747110"/>
    </source>
</evidence>
<proteinExistence type="predicted"/>
<organism evidence="1 2">
    <name type="scientific">Volvox reticuliferus</name>
    <dbReference type="NCBI Taxonomy" id="1737510"/>
    <lineage>
        <taxon>Eukaryota</taxon>
        <taxon>Viridiplantae</taxon>
        <taxon>Chlorophyta</taxon>
        <taxon>core chlorophytes</taxon>
        <taxon>Chlorophyceae</taxon>
        <taxon>CS clade</taxon>
        <taxon>Chlamydomonadales</taxon>
        <taxon>Volvocaceae</taxon>
        <taxon>Volvox</taxon>
    </lineage>
</organism>
<evidence type="ECO:0000313" key="1">
    <source>
        <dbReference type="EMBL" id="GIL74999.1"/>
    </source>
</evidence>